<proteinExistence type="predicted"/>
<evidence type="ECO:0000313" key="3">
    <source>
        <dbReference type="Proteomes" id="UP000831963"/>
    </source>
</evidence>
<keyword evidence="3" id="KW-1185">Reference proteome</keyword>
<gene>
    <name evidence="2" type="ORF">KV396_09895</name>
</gene>
<keyword evidence="1" id="KW-0472">Membrane</keyword>
<organism evidence="2 3">
    <name type="scientific">Microbacterium galbinum</name>
    <dbReference type="NCBI Taxonomy" id="2851646"/>
    <lineage>
        <taxon>Bacteria</taxon>
        <taxon>Bacillati</taxon>
        <taxon>Actinomycetota</taxon>
        <taxon>Actinomycetes</taxon>
        <taxon>Micrococcales</taxon>
        <taxon>Microbacteriaceae</taxon>
        <taxon>Microbacterium</taxon>
    </lineage>
</organism>
<feature type="transmembrane region" description="Helical" evidence="1">
    <location>
        <begin position="6"/>
        <end position="28"/>
    </location>
</feature>
<dbReference type="EMBL" id="CP078077">
    <property type="protein sequence ID" value="UPL14772.1"/>
    <property type="molecule type" value="Genomic_DNA"/>
</dbReference>
<dbReference type="RefSeq" id="WP_247955610.1">
    <property type="nucleotide sequence ID" value="NZ_CP078077.1"/>
</dbReference>
<keyword evidence="1" id="KW-1133">Transmembrane helix</keyword>
<evidence type="ECO:0000313" key="2">
    <source>
        <dbReference type="EMBL" id="UPL14772.1"/>
    </source>
</evidence>
<reference evidence="2 3" key="1">
    <citation type="submission" date="2021-06" db="EMBL/GenBank/DDBJ databases">
        <title>Genome-based taxonomic framework of Microbacterium strains isolated from marine environment, the description of four new species and reclassification of four preexisting species.</title>
        <authorList>
            <person name="Lee S.D."/>
            <person name="Kim S.-M."/>
            <person name="Byeon Y.-S."/>
            <person name="Yang H.L."/>
            <person name="Kim I.S."/>
        </authorList>
    </citation>
    <scope>NUCLEOTIDE SEQUENCE [LARGE SCALE GENOMIC DNA]</scope>
    <source>
        <strain evidence="2 3">SSW1-36</strain>
    </source>
</reference>
<protein>
    <submittedName>
        <fullName evidence="2">Uncharacterized protein</fullName>
    </submittedName>
</protein>
<evidence type="ECO:0000256" key="1">
    <source>
        <dbReference type="SAM" id="Phobius"/>
    </source>
</evidence>
<keyword evidence="1" id="KW-0812">Transmembrane</keyword>
<sequence length="208" mass="22822">MSDDTGILIFLAVGVLVVIGIVVFGVLSSRRKKNATTRTFSVRSGRIGTQPFLESSDLALDDTRQEELFRLTYEIGGSLQLPSDDEPDDRTVHISRIGRSLRAGFPQAKIGLSVYFREWENSEFPARFPVRGDHGTTAVTMDAAGVTALDANSSIVWTSPWPALRFSNGPDLVLLDGAGKTVRLQPADAQPEVEEIVIKYGTLQQMHF</sequence>
<name>A0ABY4IRU5_9MICO</name>
<accession>A0ABY4IRU5</accession>
<dbReference type="Proteomes" id="UP000831963">
    <property type="component" value="Chromosome"/>
</dbReference>